<keyword evidence="3" id="KW-1185">Reference proteome</keyword>
<proteinExistence type="predicted"/>
<protein>
    <submittedName>
        <fullName evidence="2">Uncharacterized protein</fullName>
    </submittedName>
</protein>
<evidence type="ECO:0000256" key="1">
    <source>
        <dbReference type="SAM" id="MobiDB-lite"/>
    </source>
</evidence>
<reference evidence="2" key="2">
    <citation type="journal article" date="2023" name="Infect Dis Poverty">
        <title>Chromosome-scale genome of the human blood fluke Schistosoma mekongi and its implications for public health.</title>
        <authorList>
            <person name="Zhou M."/>
            <person name="Xu L."/>
            <person name="Xu D."/>
            <person name="Chen W."/>
            <person name="Khan J."/>
            <person name="Hu Y."/>
            <person name="Huang H."/>
            <person name="Wei H."/>
            <person name="Zhang Y."/>
            <person name="Chusongsang P."/>
            <person name="Tanasarnprasert K."/>
            <person name="Hu X."/>
            <person name="Limpanont Y."/>
            <person name="Lv Z."/>
        </authorList>
    </citation>
    <scope>NUCLEOTIDE SEQUENCE</scope>
    <source>
        <strain evidence="2">LV_2022a</strain>
    </source>
</reference>
<accession>A0AAE1ZE36</accession>
<evidence type="ECO:0000313" key="3">
    <source>
        <dbReference type="Proteomes" id="UP001292079"/>
    </source>
</evidence>
<comment type="caution">
    <text evidence="2">The sequence shown here is derived from an EMBL/GenBank/DDBJ whole genome shotgun (WGS) entry which is preliminary data.</text>
</comment>
<evidence type="ECO:0000313" key="2">
    <source>
        <dbReference type="EMBL" id="KAK4472185.1"/>
    </source>
</evidence>
<sequence length="211" mass="23785">MSALSERANLLMYELLLVNQQLSESTLERTGIRVGSIIQPVVYEKLLELMCENDSQIQPECLTEVPLSVMPSKTASEKQGDAPEPSTEQSVGDKPNVVSQLFTKIHSICPDRHVCSIAARPDQKVISRKVTRLSDELKKPQYASERSINPARYVIAIKRHSRRDLIFDSLIHSYNKLKRQRVASETEDVQCNEVLFLLPHKDPTTFRGGGV</sequence>
<name>A0AAE1ZE36_SCHME</name>
<organism evidence="2 3">
    <name type="scientific">Schistosoma mekongi</name>
    <name type="common">Parasitic worm</name>
    <dbReference type="NCBI Taxonomy" id="38744"/>
    <lineage>
        <taxon>Eukaryota</taxon>
        <taxon>Metazoa</taxon>
        <taxon>Spiralia</taxon>
        <taxon>Lophotrochozoa</taxon>
        <taxon>Platyhelminthes</taxon>
        <taxon>Trematoda</taxon>
        <taxon>Digenea</taxon>
        <taxon>Strigeidida</taxon>
        <taxon>Schistosomatoidea</taxon>
        <taxon>Schistosomatidae</taxon>
        <taxon>Schistosoma</taxon>
    </lineage>
</organism>
<feature type="region of interest" description="Disordered" evidence="1">
    <location>
        <begin position="73"/>
        <end position="93"/>
    </location>
</feature>
<reference evidence="2" key="1">
    <citation type="submission" date="2022-04" db="EMBL/GenBank/DDBJ databases">
        <authorList>
            <person name="Xu L."/>
            <person name="Lv Z."/>
        </authorList>
    </citation>
    <scope>NUCLEOTIDE SEQUENCE</scope>
    <source>
        <strain evidence="2">LV_2022a</strain>
    </source>
</reference>
<dbReference type="EMBL" id="JALJAT010000002">
    <property type="protein sequence ID" value="KAK4472185.1"/>
    <property type="molecule type" value="Genomic_DNA"/>
</dbReference>
<gene>
    <name evidence="2" type="ORF">MN116_000486</name>
</gene>
<dbReference type="AlphaFoldDB" id="A0AAE1ZE36"/>
<dbReference type="Proteomes" id="UP001292079">
    <property type="component" value="Unassembled WGS sequence"/>
</dbReference>